<dbReference type="GO" id="GO:0016829">
    <property type="term" value="F:lyase activity"/>
    <property type="evidence" value="ECO:0007669"/>
    <property type="project" value="UniProtKB-KW"/>
</dbReference>
<evidence type="ECO:0000313" key="2">
    <source>
        <dbReference type="EMBL" id="MET4578633.1"/>
    </source>
</evidence>
<sequence>MSSSTDLPGSLGSIESSALPSISRDADAIDLLPWLSSRRRVLSEAEDFSLTYMPLESSSHWALEDGAIRHRSGRFFSVIGVRAEDQAGAVVEQALMDQREIGTLALYLRQRDGLAEVLVQFKAEPGNVGLFQLAPSYQATASNTDRVHGGESPPFGDWLTAHGDFASDTLQSEQGTRFFGKRNRNVSLLIQGEGHASSPYHAWVPIKQLCASLSENHLVNTDLRSTLICANWEMLANGSPFAGEGFAQSLRASYELADHLALTSLDDVLGQLSGHREWIGGPEIVSLSALSGWGMREEGPAPLDASGRPFRFRHIQVRSSSREVRVWDQPIVQSAGTGQVVLPVGRAAGVPYFLFKQVSELGFEGRVELTSAVLEEPGSLLKSDAFGQSLIASGRTLVSCKQSEEGGRFLFDENEYALVDVGQAFTPPPGYHWLSVAQICALLQRGCVFTNEARSALSLLLKWI</sequence>
<dbReference type="InterPro" id="IPR005212">
    <property type="entry name" value="EvaA-like"/>
</dbReference>
<keyword evidence="2" id="KW-0456">Lyase</keyword>
<dbReference type="Pfam" id="PF03559">
    <property type="entry name" value="Hexose_dehydrat"/>
    <property type="match status" value="2"/>
</dbReference>
<accession>A0ABV2QC83</accession>
<dbReference type="InterPro" id="IPR038153">
    <property type="entry name" value="EvaA-like_sf"/>
</dbReference>
<organism evidence="2 3">
    <name type="scientific">Ottowia thiooxydans</name>
    <dbReference type="NCBI Taxonomy" id="219182"/>
    <lineage>
        <taxon>Bacteria</taxon>
        <taxon>Pseudomonadati</taxon>
        <taxon>Pseudomonadota</taxon>
        <taxon>Betaproteobacteria</taxon>
        <taxon>Burkholderiales</taxon>
        <taxon>Comamonadaceae</taxon>
        <taxon>Ottowia</taxon>
    </lineage>
</organism>
<dbReference type="EMBL" id="JBEPSH010000007">
    <property type="protein sequence ID" value="MET4578633.1"/>
    <property type="molecule type" value="Genomic_DNA"/>
</dbReference>
<name>A0ABV2QC83_9BURK</name>
<reference evidence="2 3" key="1">
    <citation type="submission" date="2024-06" db="EMBL/GenBank/DDBJ databases">
        <title>Sorghum-associated microbial communities from plants grown in Nebraska, USA.</title>
        <authorList>
            <person name="Schachtman D."/>
        </authorList>
    </citation>
    <scope>NUCLEOTIDE SEQUENCE [LARGE SCALE GENOMIC DNA]</scope>
    <source>
        <strain evidence="2 3">2709</strain>
    </source>
</reference>
<dbReference type="Gene3D" id="3.90.79.40">
    <property type="entry name" value="EvaA sugar 2,3-dehydratase subunit"/>
    <property type="match status" value="2"/>
</dbReference>
<dbReference type="EC" id="4.2.1.159" evidence="2"/>
<feature type="domain" description="dTDP-4-dehydro-6-deoxy-alpha-D-glucopyranose 2,3-dehydratase" evidence="1">
    <location>
        <begin position="33"/>
        <end position="229"/>
    </location>
</feature>
<proteinExistence type="predicted"/>
<protein>
    <submittedName>
        <fullName evidence="2">Oxidase EvaA</fullName>
        <ecNumber evidence="2">4.2.1.159</ecNumber>
    </submittedName>
</protein>
<comment type="caution">
    <text evidence="2">The sequence shown here is derived from an EMBL/GenBank/DDBJ whole genome shotgun (WGS) entry which is preliminary data.</text>
</comment>
<evidence type="ECO:0000259" key="1">
    <source>
        <dbReference type="Pfam" id="PF03559"/>
    </source>
</evidence>
<feature type="domain" description="dTDP-4-dehydro-6-deoxy-alpha-D-glucopyranose 2,3-dehydratase" evidence="1">
    <location>
        <begin position="285"/>
        <end position="460"/>
    </location>
</feature>
<evidence type="ECO:0000313" key="3">
    <source>
        <dbReference type="Proteomes" id="UP001549320"/>
    </source>
</evidence>
<dbReference type="Proteomes" id="UP001549320">
    <property type="component" value="Unassembled WGS sequence"/>
</dbReference>
<gene>
    <name evidence="2" type="ORF">ABIE13_003749</name>
</gene>
<dbReference type="RefSeq" id="WP_354446031.1">
    <property type="nucleotide sequence ID" value="NZ_JBEPSH010000007.1"/>
</dbReference>
<keyword evidence="3" id="KW-1185">Reference proteome</keyword>